<dbReference type="EMBL" id="FOAJ01000013">
    <property type="protein sequence ID" value="SEL78072.1"/>
    <property type="molecule type" value="Genomic_DNA"/>
</dbReference>
<keyword evidence="3" id="KW-0378">Hydrolase</keyword>
<dbReference type="InterPro" id="IPR051013">
    <property type="entry name" value="MBL_superfamily_lactonases"/>
</dbReference>
<feature type="domain" description="Metallo-beta-lactamase" evidence="5">
    <location>
        <begin position="56"/>
        <end position="269"/>
    </location>
</feature>
<dbReference type="Pfam" id="PF00753">
    <property type="entry name" value="Lactamase_B"/>
    <property type="match status" value="1"/>
</dbReference>
<dbReference type="OrthoDB" id="5443440at2"/>
<gene>
    <name evidence="6" type="ORF">SAMN05192542_113145</name>
</gene>
<organism evidence="6 7">
    <name type="scientific">Paraburkholderia caballeronis</name>
    <dbReference type="NCBI Taxonomy" id="416943"/>
    <lineage>
        <taxon>Bacteria</taxon>
        <taxon>Pseudomonadati</taxon>
        <taxon>Pseudomonadota</taxon>
        <taxon>Betaproteobacteria</taxon>
        <taxon>Burkholderiales</taxon>
        <taxon>Burkholderiaceae</taxon>
        <taxon>Paraburkholderia</taxon>
    </lineage>
</organism>
<dbReference type="Gene3D" id="3.60.15.10">
    <property type="entry name" value="Ribonuclease Z/Hydroxyacylglutathione hydrolase-like"/>
    <property type="match status" value="1"/>
</dbReference>
<dbReference type="AlphaFoldDB" id="A0A1H7SZJ3"/>
<evidence type="ECO:0000313" key="6">
    <source>
        <dbReference type="EMBL" id="SEL78072.1"/>
    </source>
</evidence>
<dbReference type="Proteomes" id="UP000199120">
    <property type="component" value="Unassembled WGS sequence"/>
</dbReference>
<keyword evidence="2" id="KW-0479">Metal-binding</keyword>
<dbReference type="SUPFAM" id="SSF56281">
    <property type="entry name" value="Metallo-hydrolase/oxidoreductase"/>
    <property type="match status" value="1"/>
</dbReference>
<dbReference type="GO" id="GO:0046872">
    <property type="term" value="F:metal ion binding"/>
    <property type="evidence" value="ECO:0007669"/>
    <property type="project" value="UniProtKB-KW"/>
</dbReference>
<dbReference type="SMART" id="SM00849">
    <property type="entry name" value="Lactamase_B"/>
    <property type="match status" value="1"/>
</dbReference>
<keyword evidence="7" id="KW-1185">Reference proteome</keyword>
<dbReference type="InterPro" id="IPR001279">
    <property type="entry name" value="Metallo-B-lactamas"/>
</dbReference>
<evidence type="ECO:0000313" key="7">
    <source>
        <dbReference type="Proteomes" id="UP000199120"/>
    </source>
</evidence>
<dbReference type="InterPro" id="IPR036866">
    <property type="entry name" value="RibonucZ/Hydroxyglut_hydro"/>
</dbReference>
<evidence type="ECO:0000256" key="1">
    <source>
        <dbReference type="ARBA" id="ARBA00007749"/>
    </source>
</evidence>
<dbReference type="CDD" id="cd16277">
    <property type="entry name" value="metallo-hydrolase-like_MBL-fold"/>
    <property type="match status" value="1"/>
</dbReference>
<reference evidence="7" key="1">
    <citation type="submission" date="2016-10" db="EMBL/GenBank/DDBJ databases">
        <authorList>
            <person name="Varghese N."/>
            <person name="Submissions S."/>
        </authorList>
    </citation>
    <scope>NUCLEOTIDE SEQUENCE [LARGE SCALE GENOMIC DNA]</scope>
    <source>
        <strain evidence="7">LMG 26416</strain>
    </source>
</reference>
<dbReference type="STRING" id="416943.SAMN05445871_4982"/>
<comment type="similarity">
    <text evidence="1">Belongs to the metallo-beta-lactamase superfamily.</text>
</comment>
<accession>A0A1H7SZJ3</accession>
<name>A0A1H7SZJ3_9BURK</name>
<dbReference type="PANTHER" id="PTHR42978:SF6">
    <property type="entry name" value="QUORUM-QUENCHING LACTONASE YTNP-RELATED"/>
    <property type="match status" value="1"/>
</dbReference>
<dbReference type="PANTHER" id="PTHR42978">
    <property type="entry name" value="QUORUM-QUENCHING LACTONASE YTNP-RELATED-RELATED"/>
    <property type="match status" value="1"/>
</dbReference>
<evidence type="ECO:0000259" key="5">
    <source>
        <dbReference type="SMART" id="SM00849"/>
    </source>
</evidence>
<sequence length="293" mass="33475">MDMQLGSARITRIEDYHGPGLAPEFMFPAIQKQMWHDSPEWARRFVDLPENRLLTSIHSWLVRTPHHTILIDSCIGNHKQRPSIPHFHMRDVPWLERLRAASVHPGDVDFVMCTHLHADHIGWNTQLKDGRWIPTFPNAKYLFNRREFDRWDSRRPDYAARPINDNAFEDSLLPVLEAGQVQFVEDGYSVDDILTVESAPGHTAGNVKIRVRSGGSEGMFAGDTIHHPLQLHYPDLCSHFDEDPGVALQTRIRMLNDCAERGSLLMPTHFAAPFCCRIAGHHANGGYLPDWNV</sequence>
<keyword evidence="4" id="KW-0862">Zinc</keyword>
<evidence type="ECO:0000256" key="3">
    <source>
        <dbReference type="ARBA" id="ARBA00022801"/>
    </source>
</evidence>
<evidence type="ECO:0000256" key="4">
    <source>
        <dbReference type="ARBA" id="ARBA00022833"/>
    </source>
</evidence>
<protein>
    <submittedName>
        <fullName evidence="6">Metallo-beta-lactamase superfamily protein</fullName>
    </submittedName>
</protein>
<dbReference type="GO" id="GO:0016787">
    <property type="term" value="F:hydrolase activity"/>
    <property type="evidence" value="ECO:0007669"/>
    <property type="project" value="UniProtKB-KW"/>
</dbReference>
<proteinExistence type="inferred from homology"/>
<evidence type="ECO:0000256" key="2">
    <source>
        <dbReference type="ARBA" id="ARBA00022723"/>
    </source>
</evidence>